<dbReference type="Gramene" id="ERN13193">
    <property type="protein sequence ID" value="ERN13193"/>
    <property type="gene ID" value="AMTR_s00040p00218940"/>
</dbReference>
<organism evidence="1 2">
    <name type="scientific">Amborella trichopoda</name>
    <dbReference type="NCBI Taxonomy" id="13333"/>
    <lineage>
        <taxon>Eukaryota</taxon>
        <taxon>Viridiplantae</taxon>
        <taxon>Streptophyta</taxon>
        <taxon>Embryophyta</taxon>
        <taxon>Tracheophyta</taxon>
        <taxon>Spermatophyta</taxon>
        <taxon>Magnoliopsida</taxon>
        <taxon>Amborellales</taxon>
        <taxon>Amborellaceae</taxon>
        <taxon>Amborella</taxon>
    </lineage>
</organism>
<keyword evidence="2" id="KW-1185">Reference proteome</keyword>
<proteinExistence type="predicted"/>
<dbReference type="EMBL" id="KI392591">
    <property type="protein sequence ID" value="ERN13193.1"/>
    <property type="molecule type" value="Genomic_DNA"/>
</dbReference>
<accession>W1PY52</accession>
<dbReference type="HOGENOM" id="CLU_2761161_0_0_1"/>
<dbReference type="AlphaFoldDB" id="W1PY52"/>
<gene>
    <name evidence="1" type="ORF">AMTR_s00040p00218940</name>
</gene>
<evidence type="ECO:0000313" key="1">
    <source>
        <dbReference type="EMBL" id="ERN13193.1"/>
    </source>
</evidence>
<reference evidence="2" key="1">
    <citation type="journal article" date="2013" name="Science">
        <title>The Amborella genome and the evolution of flowering plants.</title>
        <authorList>
            <consortium name="Amborella Genome Project"/>
        </authorList>
    </citation>
    <scope>NUCLEOTIDE SEQUENCE [LARGE SCALE GENOMIC DNA]</scope>
</reference>
<protein>
    <submittedName>
        <fullName evidence="1">Uncharacterized protein</fullName>
    </submittedName>
</protein>
<dbReference type="Proteomes" id="UP000017836">
    <property type="component" value="Unassembled WGS sequence"/>
</dbReference>
<evidence type="ECO:0000313" key="2">
    <source>
        <dbReference type="Proteomes" id="UP000017836"/>
    </source>
</evidence>
<name>W1PY52_AMBTC</name>
<sequence>MTLPDLNKSDPDMPSQPRLRLSSFDIADSVGVFHPIDDPDGSTFRWPEIESSVPMQLFWAYLIMVHNWIS</sequence>